<name>E6VVJ7_PSEA9</name>
<sequence length="43" mass="5179">MKETLRHYLNPLHIYCRMKSCGMPNATARNLCGMYERIYSWIL</sequence>
<dbReference type="KEGG" id="das:Daes_2555"/>
<organism evidence="1 2">
    <name type="scientific">Pseudodesulfovibrio aespoeensis (strain ATCC 700646 / DSM 10631 / Aspo-2)</name>
    <name type="common">Desulfovibrio aespoeensis</name>
    <dbReference type="NCBI Taxonomy" id="643562"/>
    <lineage>
        <taxon>Bacteria</taxon>
        <taxon>Pseudomonadati</taxon>
        <taxon>Thermodesulfobacteriota</taxon>
        <taxon>Desulfovibrionia</taxon>
        <taxon>Desulfovibrionales</taxon>
        <taxon>Desulfovibrionaceae</taxon>
    </lineage>
</organism>
<gene>
    <name evidence="1" type="ordered locus">Daes_2555</name>
</gene>
<reference evidence="1 2" key="2">
    <citation type="journal article" date="2014" name="Genome Announc.">
        <title>Complete Genome Sequence of the Subsurface, Mesophilic Sulfate-Reducing Bacterium Desulfovibrio aespoeensis Aspo-2.</title>
        <authorList>
            <person name="Pedersen K."/>
            <person name="Bengtsson A."/>
            <person name="Edlund J."/>
            <person name="Rabe L."/>
            <person name="Hazen T."/>
            <person name="Chakraborty R."/>
            <person name="Goodwin L."/>
            <person name="Shapiro N."/>
        </authorList>
    </citation>
    <scope>NUCLEOTIDE SEQUENCE [LARGE SCALE GENOMIC DNA]</scope>
    <source>
        <strain evidence="2">ATCC 700646 / DSM 10631 / Aspo-2</strain>
    </source>
</reference>
<dbReference type="eggNOG" id="ENOG50318JA">
    <property type="taxonomic scope" value="Bacteria"/>
</dbReference>
<proteinExistence type="predicted"/>
<protein>
    <submittedName>
        <fullName evidence="1">Uncharacterized protein</fullName>
    </submittedName>
</protein>
<dbReference type="STRING" id="643562.Daes_2555"/>
<evidence type="ECO:0000313" key="2">
    <source>
        <dbReference type="Proteomes" id="UP000002191"/>
    </source>
</evidence>
<keyword evidence="2" id="KW-1185">Reference proteome</keyword>
<accession>E6VVJ7</accession>
<evidence type="ECO:0000313" key="1">
    <source>
        <dbReference type="EMBL" id="ADU63555.1"/>
    </source>
</evidence>
<reference evidence="2" key="1">
    <citation type="submission" date="2010-12" db="EMBL/GenBank/DDBJ databases">
        <title>Complete sequence of Desulfovibrio aespoeensis Aspo-2.</title>
        <authorList>
            <consortium name="US DOE Joint Genome Institute"/>
            <person name="Lucas S."/>
            <person name="Copeland A."/>
            <person name="Lapidus A."/>
            <person name="Cheng J.-F."/>
            <person name="Goodwin L."/>
            <person name="Pitluck S."/>
            <person name="Chertkov O."/>
            <person name="Misra M."/>
            <person name="Detter J.C."/>
            <person name="Han C."/>
            <person name="Tapia R."/>
            <person name="Land M."/>
            <person name="Hauser L."/>
            <person name="Kyrpides N."/>
            <person name="Ivanova N."/>
            <person name="Ovchinnikova G."/>
            <person name="Pedersen K."/>
            <person name="Jagevall S."/>
            <person name="Hazen T."/>
            <person name="Woyke T."/>
        </authorList>
    </citation>
    <scope>NUCLEOTIDE SEQUENCE [LARGE SCALE GENOMIC DNA]</scope>
    <source>
        <strain evidence="2">ATCC 700646 / DSM 10631 / Aspo-2</strain>
    </source>
</reference>
<dbReference type="AlphaFoldDB" id="E6VVJ7"/>
<dbReference type="EMBL" id="CP002431">
    <property type="protein sequence ID" value="ADU63555.1"/>
    <property type="molecule type" value="Genomic_DNA"/>
</dbReference>
<dbReference type="HOGENOM" id="CLU_215782_0_0_7"/>
<dbReference type="Proteomes" id="UP000002191">
    <property type="component" value="Chromosome"/>
</dbReference>